<evidence type="ECO:0000313" key="8">
    <source>
        <dbReference type="Proteomes" id="UP001066276"/>
    </source>
</evidence>
<keyword evidence="4" id="KW-0808">Transferase</keyword>
<sequence>LIKNQLGALDAGWTVDLDSFHSLTPRGSLPFTNIIATLDPMAQRRLVIACHYDSKYFPHDQFGRSFVGAVDSAVPCSIMLEVVSALDKELLSLKK</sequence>
<organism evidence="7 8">
    <name type="scientific">Pleurodeles waltl</name>
    <name type="common">Iberian ribbed newt</name>
    <dbReference type="NCBI Taxonomy" id="8319"/>
    <lineage>
        <taxon>Eukaryota</taxon>
        <taxon>Metazoa</taxon>
        <taxon>Chordata</taxon>
        <taxon>Craniata</taxon>
        <taxon>Vertebrata</taxon>
        <taxon>Euteleostomi</taxon>
        <taxon>Amphibia</taxon>
        <taxon>Batrachia</taxon>
        <taxon>Caudata</taxon>
        <taxon>Salamandroidea</taxon>
        <taxon>Salamandridae</taxon>
        <taxon>Pleurodelinae</taxon>
        <taxon>Pleurodeles</taxon>
    </lineage>
</organism>
<evidence type="ECO:0000313" key="7">
    <source>
        <dbReference type="EMBL" id="KAJ1106525.1"/>
    </source>
</evidence>
<gene>
    <name evidence="7" type="ORF">NDU88_003926</name>
</gene>
<dbReference type="PANTHER" id="PTHR12283">
    <property type="entry name" value="GLUTAMINYL-PEPTIDE CYCLOTRANSFERASE"/>
    <property type="match status" value="1"/>
</dbReference>
<accession>A0AAV7MUW4</accession>
<dbReference type="Pfam" id="PF04389">
    <property type="entry name" value="Peptidase_M28"/>
    <property type="match status" value="1"/>
</dbReference>
<dbReference type="InterPro" id="IPR040234">
    <property type="entry name" value="QC/QCL"/>
</dbReference>
<feature type="non-terminal residue" evidence="7">
    <location>
        <position position="1"/>
    </location>
</feature>
<dbReference type="Proteomes" id="UP001066276">
    <property type="component" value="Chromosome 9"/>
</dbReference>
<proteinExistence type="inferred from homology"/>
<dbReference type="AlphaFoldDB" id="A0AAV7MUW4"/>
<dbReference type="Gene3D" id="3.40.630.10">
    <property type="entry name" value="Zn peptidases"/>
    <property type="match status" value="1"/>
</dbReference>
<evidence type="ECO:0000256" key="1">
    <source>
        <dbReference type="ARBA" id="ARBA00000001"/>
    </source>
</evidence>
<protein>
    <recommendedName>
        <fullName evidence="3">glutaminyl-peptide cyclotransferase</fullName>
        <ecNumber evidence="3">2.3.2.5</ecNumber>
    </recommendedName>
</protein>
<dbReference type="SUPFAM" id="SSF53187">
    <property type="entry name" value="Zn-dependent exopeptidases"/>
    <property type="match status" value="1"/>
</dbReference>
<evidence type="ECO:0000256" key="2">
    <source>
        <dbReference type="ARBA" id="ARBA00006014"/>
    </source>
</evidence>
<dbReference type="GO" id="GO:0016603">
    <property type="term" value="F:glutaminyl-peptide cyclotransferase activity"/>
    <property type="evidence" value="ECO:0007669"/>
    <property type="project" value="UniProtKB-EC"/>
</dbReference>
<comment type="caution">
    <text evidence="7">The sequence shown here is derived from an EMBL/GenBank/DDBJ whole genome shotgun (WGS) entry which is preliminary data.</text>
</comment>
<evidence type="ECO:0000256" key="5">
    <source>
        <dbReference type="ARBA" id="ARBA00023315"/>
    </source>
</evidence>
<name>A0AAV7MUW4_PLEWA</name>
<evidence type="ECO:0000256" key="4">
    <source>
        <dbReference type="ARBA" id="ARBA00022679"/>
    </source>
</evidence>
<dbReference type="PANTHER" id="PTHR12283:SF3">
    <property type="entry name" value="GLUTAMINYL-PEPTIDE CYCLOTRANSFERASE-LIKE PROTEIN"/>
    <property type="match status" value="1"/>
</dbReference>
<feature type="domain" description="Peptidase M28" evidence="6">
    <location>
        <begin position="33"/>
        <end position="89"/>
    </location>
</feature>
<comment type="similarity">
    <text evidence="2">Belongs to the glutaminyl-peptide cyclotransferase family.</text>
</comment>
<comment type="catalytic activity">
    <reaction evidence="1">
        <text>N-terminal L-glutaminyl-[peptide] = N-terminal 5-oxo-L-prolyl-[peptide] + NH4(+)</text>
        <dbReference type="Rhea" id="RHEA:23652"/>
        <dbReference type="Rhea" id="RHEA-COMP:11736"/>
        <dbReference type="Rhea" id="RHEA-COMP:11846"/>
        <dbReference type="ChEBI" id="CHEBI:28938"/>
        <dbReference type="ChEBI" id="CHEBI:64722"/>
        <dbReference type="ChEBI" id="CHEBI:87215"/>
        <dbReference type="EC" id="2.3.2.5"/>
    </reaction>
</comment>
<feature type="non-terminal residue" evidence="7">
    <location>
        <position position="95"/>
    </location>
</feature>
<evidence type="ECO:0000259" key="6">
    <source>
        <dbReference type="Pfam" id="PF04389"/>
    </source>
</evidence>
<keyword evidence="5" id="KW-0012">Acyltransferase</keyword>
<dbReference type="GO" id="GO:0008270">
    <property type="term" value="F:zinc ion binding"/>
    <property type="evidence" value="ECO:0007669"/>
    <property type="project" value="TreeGrafter"/>
</dbReference>
<dbReference type="EC" id="2.3.2.5" evidence="3"/>
<dbReference type="EMBL" id="JANPWB010000013">
    <property type="protein sequence ID" value="KAJ1106525.1"/>
    <property type="molecule type" value="Genomic_DNA"/>
</dbReference>
<keyword evidence="8" id="KW-1185">Reference proteome</keyword>
<evidence type="ECO:0000256" key="3">
    <source>
        <dbReference type="ARBA" id="ARBA00012012"/>
    </source>
</evidence>
<reference evidence="7" key="1">
    <citation type="journal article" date="2022" name="bioRxiv">
        <title>Sequencing and chromosome-scale assembly of the giantPleurodeles waltlgenome.</title>
        <authorList>
            <person name="Brown T."/>
            <person name="Elewa A."/>
            <person name="Iarovenko S."/>
            <person name="Subramanian E."/>
            <person name="Araus A.J."/>
            <person name="Petzold A."/>
            <person name="Susuki M."/>
            <person name="Suzuki K.-i.T."/>
            <person name="Hayashi T."/>
            <person name="Toyoda A."/>
            <person name="Oliveira C."/>
            <person name="Osipova E."/>
            <person name="Leigh N.D."/>
            <person name="Simon A."/>
            <person name="Yun M.H."/>
        </authorList>
    </citation>
    <scope>NUCLEOTIDE SEQUENCE</scope>
    <source>
        <strain evidence="7">20211129_DDA</strain>
        <tissue evidence="7">Liver</tissue>
    </source>
</reference>
<dbReference type="InterPro" id="IPR007484">
    <property type="entry name" value="Peptidase_M28"/>
</dbReference>